<protein>
    <recommendedName>
        <fullName evidence="4">ABC-2 type transporter</fullName>
    </recommendedName>
</protein>
<dbReference type="HOGENOM" id="CLU_084465_1_0_9"/>
<evidence type="ECO:0000313" key="3">
    <source>
        <dbReference type="Proteomes" id="UP000008467"/>
    </source>
</evidence>
<dbReference type="RefSeq" id="WP_013658854.1">
    <property type="nucleotide sequence ID" value="NC_015275.1"/>
</dbReference>
<proteinExistence type="predicted"/>
<evidence type="ECO:0000256" key="1">
    <source>
        <dbReference type="SAM" id="Phobius"/>
    </source>
</evidence>
<reference evidence="2 3" key="1">
    <citation type="journal article" date="2011" name="J. Bacteriol.">
        <title>Complete genome sequence of the cellulose-degrading bacterium Cellulosilyticum lentocellum.</title>
        <authorList>
            <consortium name="US DOE Joint Genome Institute"/>
            <person name="Miller D.A."/>
            <person name="Suen G."/>
            <person name="Bruce D."/>
            <person name="Copeland A."/>
            <person name="Cheng J.F."/>
            <person name="Detter C."/>
            <person name="Goodwin L.A."/>
            <person name="Han C.S."/>
            <person name="Hauser L.J."/>
            <person name="Land M.L."/>
            <person name="Lapidus A."/>
            <person name="Lucas S."/>
            <person name="Meincke L."/>
            <person name="Pitluck S."/>
            <person name="Tapia R."/>
            <person name="Teshima H."/>
            <person name="Woyke T."/>
            <person name="Fox B.G."/>
            <person name="Angert E.R."/>
            <person name="Currie C.R."/>
        </authorList>
    </citation>
    <scope>NUCLEOTIDE SEQUENCE [LARGE SCALE GENOMIC DNA]</scope>
    <source>
        <strain evidence="3">ATCC 49066 / DSM 5427 / NCIMB 11756 / RHM5</strain>
    </source>
</reference>
<evidence type="ECO:0000313" key="2">
    <source>
        <dbReference type="EMBL" id="ADZ85580.1"/>
    </source>
</evidence>
<dbReference type="Pfam" id="PF06182">
    <property type="entry name" value="ABC2_membrane_6"/>
    <property type="match status" value="1"/>
</dbReference>
<feature type="transmembrane region" description="Helical" evidence="1">
    <location>
        <begin position="192"/>
        <end position="213"/>
    </location>
</feature>
<keyword evidence="1" id="KW-0812">Transmembrane</keyword>
<organism evidence="2 3">
    <name type="scientific">Cellulosilyticum lentocellum (strain ATCC 49066 / DSM 5427 / NCIMB 11756 / RHM5)</name>
    <name type="common">Clostridium lentocellum</name>
    <dbReference type="NCBI Taxonomy" id="642492"/>
    <lineage>
        <taxon>Bacteria</taxon>
        <taxon>Bacillati</taxon>
        <taxon>Bacillota</taxon>
        <taxon>Clostridia</taxon>
        <taxon>Lachnospirales</taxon>
        <taxon>Cellulosilyticaceae</taxon>
        <taxon>Cellulosilyticum</taxon>
    </lineage>
</organism>
<gene>
    <name evidence="2" type="ordered locus">Clole_3901</name>
</gene>
<accession>F2JJI5</accession>
<dbReference type="STRING" id="642492.Clole_3901"/>
<keyword evidence="3" id="KW-1185">Reference proteome</keyword>
<evidence type="ECO:0008006" key="4">
    <source>
        <dbReference type="Google" id="ProtNLM"/>
    </source>
</evidence>
<dbReference type="EMBL" id="CP002582">
    <property type="protein sequence ID" value="ADZ85580.1"/>
    <property type="molecule type" value="Genomic_DNA"/>
</dbReference>
<keyword evidence="1" id="KW-0472">Membrane</keyword>
<feature type="transmembrane region" description="Helical" evidence="1">
    <location>
        <begin position="142"/>
        <end position="171"/>
    </location>
</feature>
<dbReference type="PANTHER" id="PTHR36832:SF1">
    <property type="entry name" value="SLR1174 PROTEIN"/>
    <property type="match status" value="1"/>
</dbReference>
<feature type="transmembrane region" description="Helical" evidence="1">
    <location>
        <begin position="112"/>
        <end position="136"/>
    </location>
</feature>
<dbReference type="AlphaFoldDB" id="F2JJI5"/>
<feature type="transmembrane region" description="Helical" evidence="1">
    <location>
        <begin position="22"/>
        <end position="44"/>
    </location>
</feature>
<feature type="transmembrane region" description="Helical" evidence="1">
    <location>
        <begin position="50"/>
        <end position="68"/>
    </location>
</feature>
<dbReference type="Proteomes" id="UP000008467">
    <property type="component" value="Chromosome"/>
</dbReference>
<name>F2JJI5_CELLD</name>
<sequence length="264" mass="30323">MNKSLAVAKVYCKTQLIWRFDLAFKVIFTITKILFAYVLWSTIFENQAEIGGFTFGGMLSYYVIQSFLSNLDASRSVSEDMNNQIRGGTFSKYMILPINIQRYYVSKTLGSLVTYFFLSIVATLMWVIIFQVPLLLTGEIKLILGAVLLFMGSAYFMIQFHYFIGLLAFIFQNIWLFIMIESNLMSFISGGIIPLVLLPSAVVEVIKLLPFYYSSYLPTMLLMGRNDEELGKGIVIVALWIMAFKFINHYLYQRLRVRYDGVGI</sequence>
<dbReference type="InterPro" id="IPR010390">
    <property type="entry name" value="ABC-2_transporter-like"/>
</dbReference>
<feature type="transmembrane region" description="Helical" evidence="1">
    <location>
        <begin position="233"/>
        <end position="252"/>
    </location>
</feature>
<dbReference type="eggNOG" id="COG4587">
    <property type="taxonomic scope" value="Bacteria"/>
</dbReference>
<dbReference type="KEGG" id="cle:Clole_3901"/>
<dbReference type="PANTHER" id="PTHR36832">
    <property type="entry name" value="SLR1174 PROTEIN-RELATED"/>
    <property type="match status" value="1"/>
</dbReference>
<keyword evidence="1" id="KW-1133">Transmembrane helix</keyword>